<dbReference type="UniPathway" id="UPA00537">
    <property type="reaction ID" value="UER00594"/>
</dbReference>
<dbReference type="OrthoDB" id="9787898at2"/>
<dbReference type="PROSITE" id="PS51733">
    <property type="entry name" value="BPL_LPL_CATALYTIC"/>
    <property type="match status" value="1"/>
</dbReference>
<accession>C8X175</accession>
<evidence type="ECO:0000256" key="6">
    <source>
        <dbReference type="ARBA" id="ARBA00022840"/>
    </source>
</evidence>
<comment type="pathway">
    <text evidence="2">Protein modification; protein lipoylation via exogenous pathway; protein N(6)-(lipoyl)lysine from lipoate: step 1/2.</text>
</comment>
<dbReference type="Gene3D" id="3.30.390.50">
    <property type="entry name" value="CO dehydrogenase flavoprotein, C-terminal domain"/>
    <property type="match status" value="1"/>
</dbReference>
<evidence type="ECO:0000256" key="2">
    <source>
        <dbReference type="ARBA" id="ARBA00005124"/>
    </source>
</evidence>
<dbReference type="FunFam" id="3.30.930.10:FF:000072">
    <property type="entry name" value="Lipoate--protein ligase"/>
    <property type="match status" value="1"/>
</dbReference>
<dbReference type="RefSeq" id="WP_015751330.1">
    <property type="nucleotide sequence ID" value="NC_013223.1"/>
</dbReference>
<keyword evidence="6" id="KW-0067">ATP-binding</keyword>
<gene>
    <name evidence="9" type="ordered locus">Dret_0881</name>
</gene>
<dbReference type="InterPro" id="IPR004143">
    <property type="entry name" value="BPL_LPL_catalytic"/>
</dbReference>
<keyword evidence="9" id="KW-0808">Transferase</keyword>
<dbReference type="HOGENOM" id="CLU_022986_0_2_7"/>
<keyword evidence="5" id="KW-0547">Nucleotide-binding</keyword>
<dbReference type="CDD" id="cd16443">
    <property type="entry name" value="LplA"/>
    <property type="match status" value="1"/>
</dbReference>
<dbReference type="Pfam" id="PF10437">
    <property type="entry name" value="Lip_prot_lig_C"/>
    <property type="match status" value="1"/>
</dbReference>
<dbReference type="GO" id="GO:0005524">
    <property type="term" value="F:ATP binding"/>
    <property type="evidence" value="ECO:0007669"/>
    <property type="project" value="UniProtKB-KW"/>
</dbReference>
<keyword evidence="4 9" id="KW-0436">Ligase</keyword>
<evidence type="ECO:0000256" key="5">
    <source>
        <dbReference type="ARBA" id="ARBA00022741"/>
    </source>
</evidence>
<keyword evidence="9" id="KW-0548">Nucleotidyltransferase</keyword>
<keyword evidence="10" id="KW-1185">Reference proteome</keyword>
<dbReference type="eggNOG" id="COG0095">
    <property type="taxonomic scope" value="Bacteria"/>
</dbReference>
<dbReference type="PANTHER" id="PTHR12561:SF3">
    <property type="entry name" value="LIPOYLTRANSFERASE 1, MITOCHONDRIAL"/>
    <property type="match status" value="1"/>
</dbReference>
<dbReference type="SUPFAM" id="SSF55681">
    <property type="entry name" value="Class II aaRS and biotin synthetases"/>
    <property type="match status" value="1"/>
</dbReference>
<dbReference type="EC" id="6.3.1.20" evidence="3"/>
<evidence type="ECO:0000256" key="3">
    <source>
        <dbReference type="ARBA" id="ARBA00012367"/>
    </source>
</evidence>
<dbReference type="GO" id="GO:0016979">
    <property type="term" value="F:lipoate-protein ligase activity"/>
    <property type="evidence" value="ECO:0007669"/>
    <property type="project" value="UniProtKB-EC"/>
</dbReference>
<dbReference type="GO" id="GO:0017118">
    <property type="term" value="F:lipoyltransferase activity"/>
    <property type="evidence" value="ECO:0007669"/>
    <property type="project" value="TreeGrafter"/>
</dbReference>
<comment type="catalytic activity">
    <reaction evidence="7">
        <text>L-lysyl-[lipoyl-carrier protein] + (R)-lipoate + ATP = N(6)-[(R)-lipoyl]-L-lysyl-[lipoyl-carrier protein] + AMP + diphosphate + H(+)</text>
        <dbReference type="Rhea" id="RHEA:49288"/>
        <dbReference type="Rhea" id="RHEA-COMP:10500"/>
        <dbReference type="Rhea" id="RHEA-COMP:10502"/>
        <dbReference type="ChEBI" id="CHEBI:15378"/>
        <dbReference type="ChEBI" id="CHEBI:29969"/>
        <dbReference type="ChEBI" id="CHEBI:30616"/>
        <dbReference type="ChEBI" id="CHEBI:33019"/>
        <dbReference type="ChEBI" id="CHEBI:83088"/>
        <dbReference type="ChEBI" id="CHEBI:83099"/>
        <dbReference type="ChEBI" id="CHEBI:456215"/>
        <dbReference type="EC" id="6.3.1.20"/>
    </reaction>
</comment>
<dbReference type="Gene3D" id="3.30.930.10">
    <property type="entry name" value="Bira Bifunctional Protein, Domain 2"/>
    <property type="match status" value="1"/>
</dbReference>
<evidence type="ECO:0000256" key="1">
    <source>
        <dbReference type="ARBA" id="ARBA00005085"/>
    </source>
</evidence>
<organism evidence="9 10">
    <name type="scientific">Desulfohalobium retbaense (strain ATCC 49708 / DSM 5692 / JCM 16813 / HR100)</name>
    <dbReference type="NCBI Taxonomy" id="485915"/>
    <lineage>
        <taxon>Bacteria</taxon>
        <taxon>Pseudomonadati</taxon>
        <taxon>Thermodesulfobacteriota</taxon>
        <taxon>Desulfovibrionia</taxon>
        <taxon>Desulfovibrionales</taxon>
        <taxon>Desulfohalobiaceae</taxon>
        <taxon>Desulfohalobium</taxon>
    </lineage>
</organism>
<evidence type="ECO:0000313" key="10">
    <source>
        <dbReference type="Proteomes" id="UP000001052"/>
    </source>
</evidence>
<dbReference type="GO" id="GO:0005737">
    <property type="term" value="C:cytoplasm"/>
    <property type="evidence" value="ECO:0007669"/>
    <property type="project" value="TreeGrafter"/>
</dbReference>
<evidence type="ECO:0000259" key="8">
    <source>
        <dbReference type="PROSITE" id="PS51733"/>
    </source>
</evidence>
<name>C8X175_DESRD</name>
<feature type="domain" description="BPL/LPL catalytic" evidence="8">
    <location>
        <begin position="24"/>
        <end position="211"/>
    </location>
</feature>
<evidence type="ECO:0000313" key="9">
    <source>
        <dbReference type="EMBL" id="ACV68172.1"/>
    </source>
</evidence>
<evidence type="ECO:0000256" key="7">
    <source>
        <dbReference type="ARBA" id="ARBA00048037"/>
    </source>
</evidence>
<dbReference type="InterPro" id="IPR045864">
    <property type="entry name" value="aa-tRNA-synth_II/BPL/LPL"/>
</dbReference>
<sequence length="345" mass="37897">MLCIWNHSTDPAFNLAMEEYCLTQRQEDFLLLWRNRPAVIIGKNQNARAEIHSAFVEEHDIAVIRRLSGGGAVFHDLGNVNFTFIASHSGEKRIDFRRFAEPVVQALQSLGVPAVFDGRNDVTVEGAKISGNAQYVHKNRVLHHGTLLFAADTRLLSGALRADPLKFATKAVKSVRKRVANIVDFLPQALDVETFMATLLEYFLSHNPESTVAGFSDADTEAITALREAKYATWEWNFGAAPPYTQRYVLRSAAGGTLEAALDVRGGAIQNARIWGDYFGVRSIGDVEAKLHGVALTKEALYATLAELPLEAYLWNIDLEELLAVLLGQPPAQPREVADPAAAGS</sequence>
<dbReference type="EMBL" id="CP001734">
    <property type="protein sequence ID" value="ACV68172.1"/>
    <property type="molecule type" value="Genomic_DNA"/>
</dbReference>
<reference evidence="9 10" key="2">
    <citation type="journal article" date="2010" name="Stand. Genomic Sci.">
        <title>Complete genome sequence of Desulfohalobium retbaense type strain (HR(100)).</title>
        <authorList>
            <person name="Spring S."/>
            <person name="Nolan M."/>
            <person name="Lapidus A."/>
            <person name="Glavina Del Rio T."/>
            <person name="Copeland A."/>
            <person name="Tice H."/>
            <person name="Cheng J.F."/>
            <person name="Lucas S."/>
            <person name="Land M."/>
            <person name="Chen F."/>
            <person name="Bruce D."/>
            <person name="Goodwin L."/>
            <person name="Pitluck S."/>
            <person name="Ivanova N."/>
            <person name="Mavromatis K."/>
            <person name="Mikhailova N."/>
            <person name="Pati A."/>
            <person name="Chen A."/>
            <person name="Palaniappan K."/>
            <person name="Hauser L."/>
            <person name="Chang Y.J."/>
            <person name="Jeffries C.D."/>
            <person name="Munk C."/>
            <person name="Kiss H."/>
            <person name="Chain P."/>
            <person name="Han C."/>
            <person name="Brettin T."/>
            <person name="Detter J.C."/>
            <person name="Schuler E."/>
            <person name="Goker M."/>
            <person name="Rohde M."/>
            <person name="Bristow J."/>
            <person name="Eisen J.A."/>
            <person name="Markowitz V."/>
            <person name="Hugenholtz P."/>
            <person name="Kyrpides N.C."/>
            <person name="Klenk H.P."/>
        </authorList>
    </citation>
    <scope>NUCLEOTIDE SEQUENCE [LARGE SCALE GENOMIC DNA]</scope>
    <source>
        <strain evidence="9 10">DSM 5692</strain>
    </source>
</reference>
<dbReference type="Pfam" id="PF21948">
    <property type="entry name" value="LplA-B_cat"/>
    <property type="match status" value="1"/>
</dbReference>
<proteinExistence type="predicted"/>
<dbReference type="InterPro" id="IPR019491">
    <property type="entry name" value="Lipoate_protein_ligase_C"/>
</dbReference>
<protein>
    <recommendedName>
        <fullName evidence="3">lipoate--protein ligase</fullName>
        <ecNumber evidence="3">6.3.1.20</ecNumber>
    </recommendedName>
</protein>
<dbReference type="NCBIfam" id="TIGR00545">
    <property type="entry name" value="lipoyltrans"/>
    <property type="match status" value="1"/>
</dbReference>
<dbReference type="GO" id="GO:0009249">
    <property type="term" value="P:protein lipoylation"/>
    <property type="evidence" value="ECO:0007669"/>
    <property type="project" value="InterPro"/>
</dbReference>
<reference evidence="10" key="1">
    <citation type="submission" date="2009-09" db="EMBL/GenBank/DDBJ databases">
        <title>The complete chromosome of Desulfohalobium retbaense DSM 5692.</title>
        <authorList>
            <consortium name="US DOE Joint Genome Institute (JGI-PGF)"/>
            <person name="Lucas S."/>
            <person name="Copeland A."/>
            <person name="Lapidus A."/>
            <person name="Glavina del Rio T."/>
            <person name="Dalin E."/>
            <person name="Tice H."/>
            <person name="Bruce D."/>
            <person name="Goodwin L."/>
            <person name="Pitluck S."/>
            <person name="Kyrpides N."/>
            <person name="Mavromatis K."/>
            <person name="Ivanova N."/>
            <person name="Mikhailova N."/>
            <person name="Munk A.C."/>
            <person name="Brettin T."/>
            <person name="Detter J.C."/>
            <person name="Han C."/>
            <person name="Tapia R."/>
            <person name="Larimer F."/>
            <person name="Land M."/>
            <person name="Hauser L."/>
            <person name="Markowitz V."/>
            <person name="Cheng J.-F."/>
            <person name="Hugenholtz P."/>
            <person name="Woyke T."/>
            <person name="Wu D."/>
            <person name="Spring S."/>
            <person name="Klenk H.-P."/>
            <person name="Eisen J.A."/>
        </authorList>
    </citation>
    <scope>NUCLEOTIDE SEQUENCE [LARGE SCALE GENOMIC DNA]</scope>
    <source>
        <strain evidence="10">DSM 5692</strain>
    </source>
</reference>
<dbReference type="AlphaFoldDB" id="C8X175"/>
<dbReference type="InterPro" id="IPR004562">
    <property type="entry name" value="LipoylTrfase_LipoateP_Ligase"/>
</dbReference>
<dbReference type="SUPFAM" id="SSF82649">
    <property type="entry name" value="SufE/NifU"/>
    <property type="match status" value="1"/>
</dbReference>
<dbReference type="Proteomes" id="UP000001052">
    <property type="component" value="Chromosome"/>
</dbReference>
<dbReference type="KEGG" id="drt:Dret_0881"/>
<evidence type="ECO:0000256" key="4">
    <source>
        <dbReference type="ARBA" id="ARBA00022598"/>
    </source>
</evidence>
<dbReference type="PANTHER" id="PTHR12561">
    <property type="entry name" value="LIPOATE-PROTEIN LIGASE"/>
    <property type="match status" value="1"/>
</dbReference>
<comment type="pathway">
    <text evidence="1">Protein modification; protein lipoylation via exogenous pathway; protein N(6)-(lipoyl)lysine from lipoate: step 2/2.</text>
</comment>
<dbReference type="STRING" id="485915.Dret_0881"/>